<dbReference type="AlphaFoldDB" id="A0A9P5XUZ1"/>
<keyword evidence="1" id="KW-0732">Signal</keyword>
<dbReference type="Proteomes" id="UP000807353">
    <property type="component" value="Unassembled WGS sequence"/>
</dbReference>
<sequence>MFLKPLLLELIITGWLLCLLEIAALVSTKASPSNYLQELDSAYSATWDLLNGVYVHEMQDLRVHRNTPLQLRMVIVRGYNLSKGEDSKGPKHAHKLAFTPRDMGFKIRSITSPWRLYMRLNYWLMMVD</sequence>
<comment type="caution">
    <text evidence="2">The sequence shown here is derived from an EMBL/GenBank/DDBJ whole genome shotgun (WGS) entry which is preliminary data.</text>
</comment>
<evidence type="ECO:0000256" key="1">
    <source>
        <dbReference type="SAM" id="SignalP"/>
    </source>
</evidence>
<feature type="signal peptide" evidence="1">
    <location>
        <begin position="1"/>
        <end position="30"/>
    </location>
</feature>
<gene>
    <name evidence="2" type="ORF">BDZ94DRAFT_1240874</name>
</gene>
<evidence type="ECO:0000313" key="2">
    <source>
        <dbReference type="EMBL" id="KAF9457305.1"/>
    </source>
</evidence>
<reference evidence="2" key="1">
    <citation type="submission" date="2020-11" db="EMBL/GenBank/DDBJ databases">
        <authorList>
            <consortium name="DOE Joint Genome Institute"/>
            <person name="Ahrendt S."/>
            <person name="Riley R."/>
            <person name="Andreopoulos W."/>
            <person name="Labutti K."/>
            <person name="Pangilinan J."/>
            <person name="Ruiz-Duenas F.J."/>
            <person name="Barrasa J.M."/>
            <person name="Sanchez-Garcia M."/>
            <person name="Camarero S."/>
            <person name="Miyauchi S."/>
            <person name="Serrano A."/>
            <person name="Linde D."/>
            <person name="Babiker R."/>
            <person name="Drula E."/>
            <person name="Ayuso-Fernandez I."/>
            <person name="Pacheco R."/>
            <person name="Padilla G."/>
            <person name="Ferreira P."/>
            <person name="Barriuso J."/>
            <person name="Kellner H."/>
            <person name="Castanera R."/>
            <person name="Alfaro M."/>
            <person name="Ramirez L."/>
            <person name="Pisabarro A.G."/>
            <person name="Kuo A."/>
            <person name="Tritt A."/>
            <person name="Lipzen A."/>
            <person name="He G."/>
            <person name="Yan M."/>
            <person name="Ng V."/>
            <person name="Cullen D."/>
            <person name="Martin F."/>
            <person name="Rosso M.-N."/>
            <person name="Henrissat B."/>
            <person name="Hibbett D."/>
            <person name="Martinez A.T."/>
            <person name="Grigoriev I.V."/>
        </authorList>
    </citation>
    <scope>NUCLEOTIDE SEQUENCE</scope>
    <source>
        <strain evidence="2">CBS 247.69</strain>
    </source>
</reference>
<organism evidence="2 3">
    <name type="scientific">Collybia nuda</name>
    <dbReference type="NCBI Taxonomy" id="64659"/>
    <lineage>
        <taxon>Eukaryota</taxon>
        <taxon>Fungi</taxon>
        <taxon>Dikarya</taxon>
        <taxon>Basidiomycota</taxon>
        <taxon>Agaricomycotina</taxon>
        <taxon>Agaricomycetes</taxon>
        <taxon>Agaricomycetidae</taxon>
        <taxon>Agaricales</taxon>
        <taxon>Tricholomatineae</taxon>
        <taxon>Clitocybaceae</taxon>
        <taxon>Collybia</taxon>
    </lineage>
</organism>
<dbReference type="EMBL" id="MU150377">
    <property type="protein sequence ID" value="KAF9457305.1"/>
    <property type="molecule type" value="Genomic_DNA"/>
</dbReference>
<feature type="chain" id="PRO_5040333309" evidence="1">
    <location>
        <begin position="31"/>
        <end position="128"/>
    </location>
</feature>
<evidence type="ECO:0000313" key="3">
    <source>
        <dbReference type="Proteomes" id="UP000807353"/>
    </source>
</evidence>
<keyword evidence="3" id="KW-1185">Reference proteome</keyword>
<protein>
    <submittedName>
        <fullName evidence="2">Uncharacterized protein</fullName>
    </submittedName>
</protein>
<accession>A0A9P5XUZ1</accession>
<proteinExistence type="predicted"/>
<name>A0A9P5XUZ1_9AGAR</name>